<name>A0AAV2T1N6_CALDB</name>
<protein>
    <recommendedName>
        <fullName evidence="3">Nicolin-1</fullName>
    </recommendedName>
</protein>
<reference evidence="1" key="1">
    <citation type="submission" date="2024-06" db="EMBL/GenBank/DDBJ databases">
        <authorList>
            <person name="Liu X."/>
            <person name="Lenzi L."/>
            <person name="Haldenby T S."/>
            <person name="Uol C."/>
        </authorList>
    </citation>
    <scope>NUCLEOTIDE SEQUENCE</scope>
</reference>
<dbReference type="PANTHER" id="PTHR31239">
    <property type="entry name" value="NICOLIN 1"/>
    <property type="match status" value="1"/>
</dbReference>
<comment type="caution">
    <text evidence="1">The sequence shown here is derived from an EMBL/GenBank/DDBJ whole genome shotgun (WGS) entry which is preliminary data.</text>
</comment>
<dbReference type="AlphaFoldDB" id="A0AAV2T1N6"/>
<evidence type="ECO:0008006" key="3">
    <source>
        <dbReference type="Google" id="ProtNLM"/>
    </source>
</evidence>
<organism evidence="1 2">
    <name type="scientific">Calicophoron daubneyi</name>
    <name type="common">Rumen fluke</name>
    <name type="synonym">Paramphistomum daubneyi</name>
    <dbReference type="NCBI Taxonomy" id="300641"/>
    <lineage>
        <taxon>Eukaryota</taxon>
        <taxon>Metazoa</taxon>
        <taxon>Spiralia</taxon>
        <taxon>Lophotrochozoa</taxon>
        <taxon>Platyhelminthes</taxon>
        <taxon>Trematoda</taxon>
        <taxon>Digenea</taxon>
        <taxon>Plagiorchiida</taxon>
        <taxon>Pronocephalata</taxon>
        <taxon>Paramphistomoidea</taxon>
        <taxon>Paramphistomidae</taxon>
        <taxon>Calicophoron</taxon>
    </lineage>
</organism>
<dbReference type="GO" id="GO:0005654">
    <property type="term" value="C:nucleoplasm"/>
    <property type="evidence" value="ECO:0007669"/>
    <property type="project" value="TreeGrafter"/>
</dbReference>
<evidence type="ECO:0000313" key="2">
    <source>
        <dbReference type="Proteomes" id="UP001497525"/>
    </source>
</evidence>
<accession>A0AAV2T1N6</accession>
<sequence length="259" mass="29689">MDSIVGDFLRAVAISDELQIGRESTGNGYKQTTIENKESPTCFLLFPRQNSPSLSMEIKPKQERTRRLQTLNQTDFLPGCVVKEFEFDDSQPVFLKEIIFSNYYSGRICAKVCYRDKADSKEVWADLFRIRLMPDYHSYAGACARVKVSLPDDYATVTSARWLLKVSFLLQQPSPIWKEFSIHAVKFYSEYSVREEPKCQTSGDVSNAQCSNPEASDDGFLEALKDLYSIFTFQREHRLGDPTEHCELSELVDAHFNVK</sequence>
<dbReference type="InterPro" id="IPR040235">
    <property type="entry name" value="Nicolin-1"/>
</dbReference>
<dbReference type="Proteomes" id="UP001497525">
    <property type="component" value="Unassembled WGS sequence"/>
</dbReference>
<dbReference type="PANTHER" id="PTHR31239:SF2">
    <property type="entry name" value="NICOLIN-1"/>
    <property type="match status" value="1"/>
</dbReference>
<gene>
    <name evidence="1" type="ORF">CDAUBV1_LOCUS3263</name>
</gene>
<dbReference type="EMBL" id="CAXLJL010000079">
    <property type="protein sequence ID" value="CAL5131079.1"/>
    <property type="molecule type" value="Genomic_DNA"/>
</dbReference>
<evidence type="ECO:0000313" key="1">
    <source>
        <dbReference type="EMBL" id="CAL5131079.1"/>
    </source>
</evidence>
<proteinExistence type="predicted"/>